<feature type="transmembrane region" description="Helical" evidence="1">
    <location>
        <begin position="33"/>
        <end position="57"/>
    </location>
</feature>
<proteinExistence type="predicted"/>
<protein>
    <submittedName>
        <fullName evidence="2">Uncharacterized protein</fullName>
    </submittedName>
</protein>
<dbReference type="Proteomes" id="UP001500642">
    <property type="component" value="Unassembled WGS sequence"/>
</dbReference>
<reference evidence="3" key="1">
    <citation type="journal article" date="2019" name="Int. J. Syst. Evol. Microbiol.">
        <title>The Global Catalogue of Microorganisms (GCM) 10K type strain sequencing project: providing services to taxonomists for standard genome sequencing and annotation.</title>
        <authorList>
            <consortium name="The Broad Institute Genomics Platform"/>
            <consortium name="The Broad Institute Genome Sequencing Center for Infectious Disease"/>
            <person name="Wu L."/>
            <person name="Ma J."/>
        </authorList>
    </citation>
    <scope>NUCLEOTIDE SEQUENCE [LARGE SCALE GENOMIC DNA]</scope>
    <source>
        <strain evidence="3">JCM 17808</strain>
    </source>
</reference>
<keyword evidence="1" id="KW-1133">Transmembrane helix</keyword>
<gene>
    <name evidence="2" type="ORF">GCM10023167_27180</name>
</gene>
<evidence type="ECO:0000313" key="3">
    <source>
        <dbReference type="Proteomes" id="UP001500642"/>
    </source>
</evidence>
<name>A0ABP8JU88_9MICO</name>
<dbReference type="EMBL" id="BAABGL010000036">
    <property type="protein sequence ID" value="GAA4396145.1"/>
    <property type="molecule type" value="Genomic_DNA"/>
</dbReference>
<accession>A0ABP8JU88</accession>
<comment type="caution">
    <text evidence="2">The sequence shown here is derived from an EMBL/GenBank/DDBJ whole genome shotgun (WGS) entry which is preliminary data.</text>
</comment>
<evidence type="ECO:0000256" key="1">
    <source>
        <dbReference type="SAM" id="Phobius"/>
    </source>
</evidence>
<keyword evidence="1" id="KW-0472">Membrane</keyword>
<organism evidence="2 3">
    <name type="scientific">Brevibacterium pityocampae</name>
    <dbReference type="NCBI Taxonomy" id="506594"/>
    <lineage>
        <taxon>Bacteria</taxon>
        <taxon>Bacillati</taxon>
        <taxon>Actinomycetota</taxon>
        <taxon>Actinomycetes</taxon>
        <taxon>Micrococcales</taxon>
        <taxon>Brevibacteriaceae</taxon>
        <taxon>Brevibacterium</taxon>
    </lineage>
</organism>
<dbReference type="RefSeq" id="WP_345032848.1">
    <property type="nucleotide sequence ID" value="NZ_BAABGL010000036.1"/>
</dbReference>
<keyword evidence="3" id="KW-1185">Reference proteome</keyword>
<feature type="transmembrane region" description="Helical" evidence="1">
    <location>
        <begin position="145"/>
        <end position="166"/>
    </location>
</feature>
<evidence type="ECO:0000313" key="2">
    <source>
        <dbReference type="EMBL" id="GAA4396145.1"/>
    </source>
</evidence>
<feature type="transmembrane region" description="Helical" evidence="1">
    <location>
        <begin position="63"/>
        <end position="84"/>
    </location>
</feature>
<sequence>MSTSHPQSRFTEIADSISGVRDPSMGDERERDVILRAYTFSSVVATYAAFAVAILLAVIGVGLWSVLVVLAAGLSGWGAIWYCARNDVDLPAMTERTTGRRRRVTYSSMAVLSVLWVAALLFHVLTGAPLVPVDLGFPGPSDNGFATVAGALVGGAGGIAAVIVAFKLTSRSIRKREQAAEDED</sequence>
<feature type="transmembrane region" description="Helical" evidence="1">
    <location>
        <begin position="104"/>
        <end position="125"/>
    </location>
</feature>
<keyword evidence="1" id="KW-0812">Transmembrane</keyword>